<accession>A0A9N9HJ79</accession>
<organism evidence="1 2">
    <name type="scientific">Ambispora leptoticha</name>
    <dbReference type="NCBI Taxonomy" id="144679"/>
    <lineage>
        <taxon>Eukaryota</taxon>
        <taxon>Fungi</taxon>
        <taxon>Fungi incertae sedis</taxon>
        <taxon>Mucoromycota</taxon>
        <taxon>Glomeromycotina</taxon>
        <taxon>Glomeromycetes</taxon>
        <taxon>Archaeosporales</taxon>
        <taxon>Ambisporaceae</taxon>
        <taxon>Ambispora</taxon>
    </lineage>
</organism>
<protein>
    <submittedName>
        <fullName evidence="1">2429_t:CDS:1</fullName>
    </submittedName>
</protein>
<gene>
    <name evidence="1" type="ORF">ALEPTO_LOCUS11284</name>
</gene>
<name>A0A9N9HJ79_9GLOM</name>
<proteinExistence type="predicted"/>
<reference evidence="1" key="1">
    <citation type="submission" date="2021-06" db="EMBL/GenBank/DDBJ databases">
        <authorList>
            <person name="Kallberg Y."/>
            <person name="Tangrot J."/>
            <person name="Rosling A."/>
        </authorList>
    </citation>
    <scope>NUCLEOTIDE SEQUENCE</scope>
    <source>
        <strain evidence="1">FL130A</strain>
    </source>
</reference>
<evidence type="ECO:0000313" key="2">
    <source>
        <dbReference type="Proteomes" id="UP000789508"/>
    </source>
</evidence>
<dbReference type="Proteomes" id="UP000789508">
    <property type="component" value="Unassembled WGS sequence"/>
</dbReference>
<comment type="caution">
    <text evidence="1">The sequence shown here is derived from an EMBL/GenBank/DDBJ whole genome shotgun (WGS) entry which is preliminary data.</text>
</comment>
<evidence type="ECO:0000313" key="1">
    <source>
        <dbReference type="EMBL" id="CAG8693254.1"/>
    </source>
</evidence>
<keyword evidence="2" id="KW-1185">Reference proteome</keyword>
<sequence length="102" mass="11896">MTVTKLLLNDKNCVRGIDITGKKHIFYVQNEKYQALRRRNRGKNNKNFCKNCNQSNEYFEILEKRTEQISNIVAQFANVTNTNQSLSLTKNDSIAFPDFSQM</sequence>
<dbReference type="EMBL" id="CAJVPS010017310">
    <property type="protein sequence ID" value="CAG8693254.1"/>
    <property type="molecule type" value="Genomic_DNA"/>
</dbReference>
<dbReference type="AlphaFoldDB" id="A0A9N9HJ79"/>
<feature type="non-terminal residue" evidence="1">
    <location>
        <position position="102"/>
    </location>
</feature>